<evidence type="ECO:0000256" key="2">
    <source>
        <dbReference type="ARBA" id="ARBA00022692"/>
    </source>
</evidence>
<feature type="compositionally biased region" description="Low complexity" evidence="5">
    <location>
        <begin position="129"/>
        <end position="143"/>
    </location>
</feature>
<feature type="transmembrane region" description="Helical" evidence="6">
    <location>
        <begin position="415"/>
        <end position="433"/>
    </location>
</feature>
<feature type="transmembrane region" description="Helical" evidence="6">
    <location>
        <begin position="453"/>
        <end position="477"/>
    </location>
</feature>
<evidence type="ECO:0000256" key="5">
    <source>
        <dbReference type="SAM" id="MobiDB-lite"/>
    </source>
</evidence>
<evidence type="ECO:0000313" key="7">
    <source>
        <dbReference type="EMBL" id="KAK0551618.1"/>
    </source>
</evidence>
<evidence type="ECO:0000256" key="4">
    <source>
        <dbReference type="ARBA" id="ARBA00023136"/>
    </source>
</evidence>
<dbReference type="AlphaFoldDB" id="A0AAN6GQI7"/>
<dbReference type="GO" id="GO:0007096">
    <property type="term" value="P:regulation of exit from mitosis"/>
    <property type="evidence" value="ECO:0007669"/>
    <property type="project" value="TreeGrafter"/>
</dbReference>
<feature type="compositionally biased region" description="Acidic residues" evidence="5">
    <location>
        <begin position="669"/>
        <end position="684"/>
    </location>
</feature>
<dbReference type="GO" id="GO:0043007">
    <property type="term" value="P:maintenance of rDNA"/>
    <property type="evidence" value="ECO:0007669"/>
    <property type="project" value="TreeGrafter"/>
</dbReference>
<feature type="transmembrane region" description="Helical" evidence="6">
    <location>
        <begin position="306"/>
        <end position="330"/>
    </location>
</feature>
<feature type="region of interest" description="Disordered" evidence="5">
    <location>
        <begin position="113"/>
        <end position="157"/>
    </location>
</feature>
<feature type="compositionally biased region" description="Low complexity" evidence="5">
    <location>
        <begin position="250"/>
        <end position="261"/>
    </location>
</feature>
<dbReference type="InterPro" id="IPR018819">
    <property type="entry name" value="Nur1/Mug154"/>
</dbReference>
<organism evidence="7 8">
    <name type="scientific">Tilletia horrida</name>
    <dbReference type="NCBI Taxonomy" id="155126"/>
    <lineage>
        <taxon>Eukaryota</taxon>
        <taxon>Fungi</taxon>
        <taxon>Dikarya</taxon>
        <taxon>Basidiomycota</taxon>
        <taxon>Ustilaginomycotina</taxon>
        <taxon>Exobasidiomycetes</taxon>
        <taxon>Tilletiales</taxon>
        <taxon>Tilletiaceae</taxon>
        <taxon>Tilletia</taxon>
    </lineage>
</organism>
<dbReference type="Proteomes" id="UP001176517">
    <property type="component" value="Unassembled WGS sequence"/>
</dbReference>
<comment type="subcellular location">
    <subcellularLocation>
        <location evidence="1">Endomembrane system</location>
        <topology evidence="1">Multi-pass membrane protein</topology>
    </subcellularLocation>
</comment>
<sequence>MSARTPRKTFANSPLVRPAGDNRRRLAGRSSDSFLLQQPGSSSSSSPLAASPSTPYHQFAAAQRSRLYPNQPPSSSPFNTAADTSAISLDHEHGSNTSSPAFRKGAVQGFVSGIKPRRTAGPGTLSRNGSSSSPGVPAGSLASEAEKEDGQMVPAPTRQRYLHRKPWSKRLAEWVIDIVNTIYLRYMVDFSFWVLINESSTTLPIALGAFLHATSLFSCVILNPSSSVRMPFSEAINDLASPGGAALPSLGSSSKSSGGSLFRQPGGAAGRAGSPSANSKLPHLDKLPENMVPDLRRIARAQAADWYRWTSISLTIGLILVSVAVTYKLFTTTRRYTFWLRTKSDRLRSSRVKLVPLSLDEDVEKPGIVERLQSLALAKLRQVPILGWFLGREEVAVPAGETQMYSLDTWDPPRMLLRLFCIYSPLHAFLWALSSPLFPSTSNAASLSLLSRFFALVLWPALHIAVSVQLYAVVHFFEMLVQDRTLVQSEAMHEYDEKFVLPRAMPMMRDASTMTHQAETIDFARDFQGGITVLPKAAAGMPRSYQSSPNLAARGLPRHTAAASARGEAEADSSFGSEMAASPSVRKRTTAASGSPSRAAAASRRESWHPSSLRNPLPEEEDGEEEMSEPEDEEEEEEVVAAPNPFQRRGEKRTRHVNGSKGKVRNQPVEDEEDGEDEEEEEGEQPVNVFQSRRSAGRRTLGGTR</sequence>
<dbReference type="PANTHER" id="PTHR28293:SF1">
    <property type="entry name" value="NUCLEAR RIM PROTEIN 1"/>
    <property type="match status" value="1"/>
</dbReference>
<proteinExistence type="predicted"/>
<dbReference type="GO" id="GO:0012505">
    <property type="term" value="C:endomembrane system"/>
    <property type="evidence" value="ECO:0007669"/>
    <property type="project" value="UniProtKB-SubCell"/>
</dbReference>
<feature type="compositionally biased region" description="Acidic residues" evidence="5">
    <location>
        <begin position="618"/>
        <end position="639"/>
    </location>
</feature>
<gene>
    <name evidence="7" type="ORF">OC846_003214</name>
</gene>
<feature type="compositionally biased region" description="Basic residues" evidence="5">
    <location>
        <begin position="650"/>
        <end position="664"/>
    </location>
</feature>
<evidence type="ECO:0000313" key="8">
    <source>
        <dbReference type="Proteomes" id="UP001176517"/>
    </source>
</evidence>
<comment type="caution">
    <text evidence="7">The sequence shown here is derived from an EMBL/GenBank/DDBJ whole genome shotgun (WGS) entry which is preliminary data.</text>
</comment>
<accession>A0AAN6GQI7</accession>
<feature type="region of interest" description="Disordered" evidence="5">
    <location>
        <begin position="1"/>
        <end position="81"/>
    </location>
</feature>
<reference evidence="7" key="1">
    <citation type="journal article" date="2023" name="PhytoFront">
        <title>Draft Genome Resources of Seven Strains of Tilletia horrida, Causal Agent of Kernel Smut of Rice.</title>
        <authorList>
            <person name="Khanal S."/>
            <person name="Antony Babu S."/>
            <person name="Zhou X.G."/>
        </authorList>
    </citation>
    <scope>NUCLEOTIDE SEQUENCE</scope>
    <source>
        <strain evidence="7">TX6</strain>
    </source>
</reference>
<protein>
    <submittedName>
        <fullName evidence="7">Uncharacterized protein</fullName>
    </submittedName>
</protein>
<evidence type="ECO:0000256" key="6">
    <source>
        <dbReference type="SAM" id="Phobius"/>
    </source>
</evidence>
<dbReference type="Pfam" id="PF10332">
    <property type="entry name" value="DUF2418"/>
    <property type="match status" value="1"/>
</dbReference>
<name>A0AAN6GQI7_9BASI</name>
<dbReference type="EMBL" id="JAPDMZ010000074">
    <property type="protein sequence ID" value="KAK0551618.1"/>
    <property type="molecule type" value="Genomic_DNA"/>
</dbReference>
<feature type="compositionally biased region" description="Low complexity" evidence="5">
    <location>
        <begin position="590"/>
        <end position="602"/>
    </location>
</feature>
<feature type="region of interest" description="Disordered" evidence="5">
    <location>
        <begin position="250"/>
        <end position="283"/>
    </location>
</feature>
<keyword evidence="4 6" id="KW-0472">Membrane</keyword>
<keyword evidence="2 6" id="KW-0812">Transmembrane</keyword>
<evidence type="ECO:0000256" key="1">
    <source>
        <dbReference type="ARBA" id="ARBA00004127"/>
    </source>
</evidence>
<keyword evidence="3 6" id="KW-1133">Transmembrane helix</keyword>
<feature type="region of interest" description="Disordered" evidence="5">
    <location>
        <begin position="556"/>
        <end position="705"/>
    </location>
</feature>
<dbReference type="PANTHER" id="PTHR28293">
    <property type="entry name" value="NUCLEAR RIM PROTEIN 1"/>
    <property type="match status" value="1"/>
</dbReference>
<evidence type="ECO:0000256" key="3">
    <source>
        <dbReference type="ARBA" id="ARBA00022989"/>
    </source>
</evidence>
<feature type="compositionally biased region" description="Low complexity" evidence="5">
    <location>
        <begin position="33"/>
        <end position="53"/>
    </location>
</feature>
<keyword evidence="8" id="KW-1185">Reference proteome</keyword>